<feature type="domain" description="DUF6862" evidence="1">
    <location>
        <begin position="18"/>
        <end position="87"/>
    </location>
</feature>
<dbReference type="STRING" id="1926881.BTJ39_24195"/>
<dbReference type="Proteomes" id="UP000190667">
    <property type="component" value="Unassembled WGS sequence"/>
</dbReference>
<accession>A0A1S8Y3W7</accession>
<proteinExistence type="predicted"/>
<evidence type="ECO:0000259" key="1">
    <source>
        <dbReference type="Pfam" id="PF21726"/>
    </source>
</evidence>
<evidence type="ECO:0000313" key="3">
    <source>
        <dbReference type="Proteomes" id="UP000190667"/>
    </source>
</evidence>
<dbReference type="Pfam" id="PF21726">
    <property type="entry name" value="DUF6862"/>
    <property type="match status" value="1"/>
</dbReference>
<name>A0A1S8Y3W7_9GAMM</name>
<dbReference type="AlphaFoldDB" id="A0A1S8Y3W7"/>
<dbReference type="EMBL" id="MRUL01000052">
    <property type="protein sequence ID" value="OON33526.1"/>
    <property type="molecule type" value="Genomic_DNA"/>
</dbReference>
<sequence>MTVRLDHVVENNWLHADEKSALEAARAKLNSQDPAERAKARAEEKQLVALSVERDKDVISACSGTLAGSDACKQKRAEAVLALMGYEDGPYNSKYKNAYPDEYLHIGEILDQTSQKTQDQRLVRDAVAQSLAKRDEIPLSEAYRKYDRYTATRDFIGIVGGAVGGIAMAERIPIKGKASGKAPAYIEEPPFNPSGTNGDLTHH</sequence>
<dbReference type="InterPro" id="IPR049271">
    <property type="entry name" value="DUF6862"/>
</dbReference>
<dbReference type="RefSeq" id="WP_078005196.1">
    <property type="nucleotide sequence ID" value="NZ_MRUL01000052.1"/>
</dbReference>
<keyword evidence="3" id="KW-1185">Reference proteome</keyword>
<protein>
    <recommendedName>
        <fullName evidence="1">DUF6862 domain-containing protein</fullName>
    </recommendedName>
</protein>
<organism evidence="2 3">
    <name type="scientific">Izhakiella australiensis</name>
    <dbReference type="NCBI Taxonomy" id="1926881"/>
    <lineage>
        <taxon>Bacteria</taxon>
        <taxon>Pseudomonadati</taxon>
        <taxon>Pseudomonadota</taxon>
        <taxon>Gammaproteobacteria</taxon>
        <taxon>Enterobacterales</taxon>
        <taxon>Erwiniaceae</taxon>
        <taxon>Izhakiella</taxon>
    </lineage>
</organism>
<evidence type="ECO:0000313" key="2">
    <source>
        <dbReference type="EMBL" id="OON33526.1"/>
    </source>
</evidence>
<gene>
    <name evidence="2" type="ORF">BTJ39_24195</name>
</gene>
<dbReference type="OrthoDB" id="6549030at2"/>
<comment type="caution">
    <text evidence="2">The sequence shown here is derived from an EMBL/GenBank/DDBJ whole genome shotgun (WGS) entry which is preliminary data.</text>
</comment>
<reference evidence="2 3" key="1">
    <citation type="submission" date="2016-12" db="EMBL/GenBank/DDBJ databases">
        <title>Izhakiella australiana sp. nov. of genus Izhakiella isolated from Australian desert.</title>
        <authorList>
            <person name="Ji M."/>
        </authorList>
    </citation>
    <scope>NUCLEOTIDE SEQUENCE [LARGE SCALE GENOMIC DNA]</scope>
    <source>
        <strain evidence="2 3">D4N98</strain>
    </source>
</reference>